<evidence type="ECO:0000256" key="5">
    <source>
        <dbReference type="ARBA" id="ARBA00022692"/>
    </source>
</evidence>
<dbReference type="PANTHER" id="PTHR42929:SF1">
    <property type="entry name" value="INNER MEMBRANE ABC TRANSPORTER PERMEASE PROTEIN YDCU-RELATED"/>
    <property type="match status" value="1"/>
</dbReference>
<feature type="transmembrane region" description="Helical" evidence="8">
    <location>
        <begin position="276"/>
        <end position="294"/>
    </location>
</feature>
<evidence type="ECO:0000313" key="11">
    <source>
        <dbReference type="Proteomes" id="UP000298154"/>
    </source>
</evidence>
<dbReference type="AlphaFoldDB" id="A0A4R9AN94"/>
<keyword evidence="3 8" id="KW-0813">Transport</keyword>
<comment type="subcellular location">
    <subcellularLocation>
        <location evidence="1 8">Cell membrane</location>
        <topology evidence="1 8">Multi-pass membrane protein</topology>
    </subcellularLocation>
</comment>
<keyword evidence="7 8" id="KW-0472">Membrane</keyword>
<keyword evidence="6 8" id="KW-1133">Transmembrane helix</keyword>
<feature type="transmembrane region" description="Helical" evidence="8">
    <location>
        <begin position="93"/>
        <end position="115"/>
    </location>
</feature>
<feature type="domain" description="ABC transmembrane type-1" evidence="9">
    <location>
        <begin position="86"/>
        <end position="292"/>
    </location>
</feature>
<reference evidence="10 11" key="1">
    <citation type="submission" date="2019-03" db="EMBL/GenBank/DDBJ databases">
        <title>Genomics of glacier-inhabiting Cryobacterium strains.</title>
        <authorList>
            <person name="Liu Q."/>
            <person name="Xin Y.-H."/>
        </authorList>
    </citation>
    <scope>NUCLEOTIDE SEQUENCE [LARGE SCALE GENOMIC DNA]</scope>
    <source>
        <strain evidence="10 11">Sr36</strain>
    </source>
</reference>
<evidence type="ECO:0000256" key="2">
    <source>
        <dbReference type="ARBA" id="ARBA00007069"/>
    </source>
</evidence>
<evidence type="ECO:0000313" key="10">
    <source>
        <dbReference type="EMBL" id="TFD66295.1"/>
    </source>
</evidence>
<dbReference type="InterPro" id="IPR035906">
    <property type="entry name" value="MetI-like_sf"/>
</dbReference>
<dbReference type="RefSeq" id="WP_134551464.1">
    <property type="nucleotide sequence ID" value="NZ_SOHK01000012.1"/>
</dbReference>
<dbReference type="Proteomes" id="UP000298154">
    <property type="component" value="Unassembled WGS sequence"/>
</dbReference>
<feature type="transmembrane region" description="Helical" evidence="8">
    <location>
        <begin position="136"/>
        <end position="158"/>
    </location>
</feature>
<protein>
    <recommendedName>
        <fullName evidence="9">ABC transmembrane type-1 domain-containing protein</fullName>
    </recommendedName>
</protein>
<dbReference type="GO" id="GO:0055085">
    <property type="term" value="P:transmembrane transport"/>
    <property type="evidence" value="ECO:0007669"/>
    <property type="project" value="InterPro"/>
</dbReference>
<keyword evidence="4" id="KW-1003">Cell membrane</keyword>
<evidence type="ECO:0000256" key="1">
    <source>
        <dbReference type="ARBA" id="ARBA00004651"/>
    </source>
</evidence>
<feature type="transmembrane region" description="Helical" evidence="8">
    <location>
        <begin position="32"/>
        <end position="57"/>
    </location>
</feature>
<dbReference type="CDD" id="cd06261">
    <property type="entry name" value="TM_PBP2"/>
    <property type="match status" value="1"/>
</dbReference>
<dbReference type="Pfam" id="PF00528">
    <property type="entry name" value="BPD_transp_1"/>
    <property type="match status" value="1"/>
</dbReference>
<evidence type="ECO:0000256" key="7">
    <source>
        <dbReference type="ARBA" id="ARBA00023136"/>
    </source>
</evidence>
<dbReference type="InterPro" id="IPR000515">
    <property type="entry name" value="MetI-like"/>
</dbReference>
<feature type="transmembrane region" description="Helical" evidence="8">
    <location>
        <begin position="218"/>
        <end position="237"/>
    </location>
</feature>
<name>A0A4R9AN94_9MICO</name>
<dbReference type="GO" id="GO:0005886">
    <property type="term" value="C:plasma membrane"/>
    <property type="evidence" value="ECO:0007669"/>
    <property type="project" value="UniProtKB-SubCell"/>
</dbReference>
<gene>
    <name evidence="10" type="ORF">E3T47_07220</name>
</gene>
<dbReference type="PANTHER" id="PTHR42929">
    <property type="entry name" value="INNER MEMBRANE ABC TRANSPORTER PERMEASE PROTEIN YDCU-RELATED-RELATED"/>
    <property type="match status" value="1"/>
</dbReference>
<evidence type="ECO:0000256" key="3">
    <source>
        <dbReference type="ARBA" id="ARBA00022448"/>
    </source>
</evidence>
<dbReference type="PROSITE" id="PS50928">
    <property type="entry name" value="ABC_TM1"/>
    <property type="match status" value="1"/>
</dbReference>
<accession>A0A4R9AN94</accession>
<dbReference type="OrthoDB" id="8404154at2"/>
<dbReference type="EMBL" id="SOHK01000012">
    <property type="protein sequence ID" value="TFD66295.1"/>
    <property type="molecule type" value="Genomic_DNA"/>
</dbReference>
<dbReference type="Gene3D" id="1.10.3720.10">
    <property type="entry name" value="MetI-like"/>
    <property type="match status" value="1"/>
</dbReference>
<keyword evidence="11" id="KW-1185">Reference proteome</keyword>
<comment type="similarity">
    <text evidence="2">Belongs to the binding-protein-dependent transport system permease family. CysTW subfamily.</text>
</comment>
<sequence length="305" mass="33010">MSLTRSRNADSGRAPARPLSAESLRAGRRSRVVAALPAIPLILFGIACLVLPLLALVKSSLELRAGGIGFDNFVAVLSSSVDRQAILGSLQFAAIQALLCAVIGTPLALAMLRLGQRGRRWWLPLMNVASSFGGPGLAFAFLLLIGTSGAITMLWAQLFGGNPFPSLGSMFGLNLLSLYIHLPLYVILSMPSFGMLRAEWWEAAQVSRSSRFRYWRRVGFPVIAPFIAAHTLQIFTWSMGSYALPYVVTASPQSVALITVEIGRDLQSAVFGLERAATFAVLLMVLAIGTMWLYRTIQKQGAKIL</sequence>
<evidence type="ECO:0000256" key="6">
    <source>
        <dbReference type="ARBA" id="ARBA00022989"/>
    </source>
</evidence>
<evidence type="ECO:0000256" key="8">
    <source>
        <dbReference type="RuleBase" id="RU363032"/>
    </source>
</evidence>
<dbReference type="SUPFAM" id="SSF161098">
    <property type="entry name" value="MetI-like"/>
    <property type="match status" value="1"/>
</dbReference>
<proteinExistence type="inferred from homology"/>
<comment type="caution">
    <text evidence="10">The sequence shown here is derived from an EMBL/GenBank/DDBJ whole genome shotgun (WGS) entry which is preliminary data.</text>
</comment>
<evidence type="ECO:0000256" key="4">
    <source>
        <dbReference type="ARBA" id="ARBA00022475"/>
    </source>
</evidence>
<organism evidence="10 11">
    <name type="scientific">Cryobacterium ruanii</name>
    <dbReference type="NCBI Taxonomy" id="1259197"/>
    <lineage>
        <taxon>Bacteria</taxon>
        <taxon>Bacillati</taxon>
        <taxon>Actinomycetota</taxon>
        <taxon>Actinomycetes</taxon>
        <taxon>Micrococcales</taxon>
        <taxon>Microbacteriaceae</taxon>
        <taxon>Cryobacterium</taxon>
    </lineage>
</organism>
<keyword evidence="5 8" id="KW-0812">Transmembrane</keyword>
<evidence type="ECO:0000259" key="9">
    <source>
        <dbReference type="PROSITE" id="PS50928"/>
    </source>
</evidence>